<evidence type="ECO:0000256" key="8">
    <source>
        <dbReference type="ARBA" id="ARBA00023204"/>
    </source>
</evidence>
<keyword evidence="8" id="KW-0234">DNA repair</keyword>
<evidence type="ECO:0000256" key="11">
    <source>
        <dbReference type="PIRSR" id="PIRSR604808-3"/>
    </source>
</evidence>
<dbReference type="GeneTree" id="ENSGT00950000183016"/>
<keyword evidence="5" id="KW-0227">DNA damage</keyword>
<evidence type="ECO:0000256" key="7">
    <source>
        <dbReference type="ARBA" id="ARBA00022842"/>
    </source>
</evidence>
<evidence type="ECO:0000256" key="3">
    <source>
        <dbReference type="ARBA" id="ARBA00012115"/>
    </source>
</evidence>
<protein>
    <recommendedName>
        <fullName evidence="3">exodeoxyribonuclease III</fullName>
        <ecNumber evidence="3">3.1.11.2</ecNumber>
    </recommendedName>
</protein>
<feature type="binding site" evidence="10">
    <location>
        <position position="38"/>
    </location>
    <ligand>
        <name>Mg(2+)</name>
        <dbReference type="ChEBI" id="CHEBI:18420"/>
        <label>1</label>
    </ligand>
</feature>
<evidence type="ECO:0000256" key="1">
    <source>
        <dbReference type="ARBA" id="ARBA00000493"/>
    </source>
</evidence>
<feature type="site" description="Interaction with DNA substrate" evidence="11">
    <location>
        <position position="227"/>
    </location>
</feature>
<feature type="domain" description="Endonuclease/exonuclease/phosphatase" evidence="12">
    <location>
        <begin position="8"/>
        <end position="227"/>
    </location>
</feature>
<dbReference type="Ensembl" id="ENSAPOT00000028054.1">
    <property type="protein sequence ID" value="ENSAPOP00000018462.1"/>
    <property type="gene ID" value="ENSAPOG00000021823.1"/>
</dbReference>
<sequence length="391" mass="45124">MVDLNVFSWNVRGLNSPIKRTRCLQFLHHNVDLALIQESHLKQEDVHRFQNRRFKIIAFSCANNKSKGVVILVKRYSQLTVHLTGKDTNGRFAYAIVSISSKKILFASIYSPNDFDADFLNGISNTLLSFVDCSLFIRGDFNATVNPLLDRSPASNCFPSSTVALNQFITELNLTDVWRIKNTDTKAYSFYSAPHKSLSRIDYILVSSSLLDQICESDILPRLISDHSPTQCRIKPPSSPPKFRRWRFNDSLLSNSEFIENLRTELQEFISLNQTEYCNPQVIWETTKCFLRGFCIAYSSKLKSRNILRDNYSELTQKITADLQRWSSLRISKQARVTILKMNVLPRFNFLFFMLPMQPPKFFLKKYTLTIFYIYLGGQTGKDSFLNTTTA</sequence>
<dbReference type="SUPFAM" id="SSF56219">
    <property type="entry name" value="DNase I-like"/>
    <property type="match status" value="1"/>
</dbReference>
<dbReference type="AlphaFoldDB" id="A0A3Q1FS38"/>
<evidence type="ECO:0000313" key="13">
    <source>
        <dbReference type="Ensembl" id="ENSAPOP00000018462.1"/>
    </source>
</evidence>
<dbReference type="Pfam" id="PF03372">
    <property type="entry name" value="Exo_endo_phos"/>
    <property type="match status" value="1"/>
</dbReference>
<keyword evidence="14" id="KW-1185">Reference proteome</keyword>
<feature type="binding site" evidence="10">
    <location>
        <position position="142"/>
    </location>
    <ligand>
        <name>Mg(2+)</name>
        <dbReference type="ChEBI" id="CHEBI:18420"/>
        <label>1</label>
    </ligand>
</feature>
<feature type="active site" description="Proton donor/acceptor" evidence="9">
    <location>
        <position position="140"/>
    </location>
</feature>
<dbReference type="GO" id="GO:0005634">
    <property type="term" value="C:nucleus"/>
    <property type="evidence" value="ECO:0007669"/>
    <property type="project" value="TreeGrafter"/>
</dbReference>
<dbReference type="InterPro" id="IPR005135">
    <property type="entry name" value="Endo/exonuclease/phosphatase"/>
</dbReference>
<dbReference type="GO" id="GO:0006284">
    <property type="term" value="P:base-excision repair"/>
    <property type="evidence" value="ECO:0007669"/>
    <property type="project" value="TreeGrafter"/>
</dbReference>
<dbReference type="InParanoid" id="A0A3Q1FS38"/>
<keyword evidence="10" id="KW-0464">Manganese</keyword>
<feature type="active site" description="Proton acceptor" evidence="9">
    <location>
        <position position="227"/>
    </location>
</feature>
<keyword evidence="4 10" id="KW-0479">Metal-binding</keyword>
<reference evidence="13" key="2">
    <citation type="submission" date="2025-09" db="UniProtKB">
        <authorList>
            <consortium name="Ensembl"/>
        </authorList>
    </citation>
    <scope>IDENTIFICATION</scope>
</reference>
<feature type="binding site" evidence="10">
    <location>
        <position position="227"/>
    </location>
    <ligand>
        <name>Mg(2+)</name>
        <dbReference type="ChEBI" id="CHEBI:18420"/>
        <label>1</label>
    </ligand>
</feature>
<reference evidence="13" key="1">
    <citation type="submission" date="2025-08" db="UniProtKB">
        <authorList>
            <consortium name="Ensembl"/>
        </authorList>
    </citation>
    <scope>IDENTIFICATION</scope>
</reference>
<accession>A0A3Q1FS38</accession>
<feature type="site" description="Transition state stabilizer" evidence="11">
    <location>
        <position position="142"/>
    </location>
</feature>
<dbReference type="GO" id="GO:0046872">
    <property type="term" value="F:metal ion binding"/>
    <property type="evidence" value="ECO:0007669"/>
    <property type="project" value="UniProtKB-KW"/>
</dbReference>
<organism evidence="13 14">
    <name type="scientific">Acanthochromis polyacanthus</name>
    <name type="common">spiny chromis</name>
    <dbReference type="NCBI Taxonomy" id="80966"/>
    <lineage>
        <taxon>Eukaryota</taxon>
        <taxon>Metazoa</taxon>
        <taxon>Chordata</taxon>
        <taxon>Craniata</taxon>
        <taxon>Vertebrata</taxon>
        <taxon>Euteleostomi</taxon>
        <taxon>Actinopterygii</taxon>
        <taxon>Neopterygii</taxon>
        <taxon>Teleostei</taxon>
        <taxon>Neoteleostei</taxon>
        <taxon>Acanthomorphata</taxon>
        <taxon>Ovalentaria</taxon>
        <taxon>Pomacentridae</taxon>
        <taxon>Acanthochromis</taxon>
    </lineage>
</organism>
<dbReference type="Gene3D" id="3.60.10.10">
    <property type="entry name" value="Endonuclease/exonuclease/phosphatase"/>
    <property type="match status" value="1"/>
</dbReference>
<feature type="binding site" evidence="10">
    <location>
        <position position="226"/>
    </location>
    <ligand>
        <name>Mg(2+)</name>
        <dbReference type="ChEBI" id="CHEBI:18420"/>
        <label>1</label>
    </ligand>
</feature>
<proteinExistence type="inferred from homology"/>
<evidence type="ECO:0000256" key="10">
    <source>
        <dbReference type="PIRSR" id="PIRSR604808-2"/>
    </source>
</evidence>
<dbReference type="GO" id="GO:0008081">
    <property type="term" value="F:phosphoric diester hydrolase activity"/>
    <property type="evidence" value="ECO:0007669"/>
    <property type="project" value="TreeGrafter"/>
</dbReference>
<dbReference type="GO" id="GO:0008311">
    <property type="term" value="F:double-stranded DNA 3'-5' DNA exonuclease activity"/>
    <property type="evidence" value="ECO:0007669"/>
    <property type="project" value="UniProtKB-EC"/>
</dbReference>
<evidence type="ECO:0000256" key="6">
    <source>
        <dbReference type="ARBA" id="ARBA00022801"/>
    </source>
</evidence>
<evidence type="ECO:0000256" key="9">
    <source>
        <dbReference type="PIRSR" id="PIRSR604808-1"/>
    </source>
</evidence>
<keyword evidence="6" id="KW-0378">Hydrolase</keyword>
<comment type="catalytic activity">
    <reaction evidence="1">
        <text>Exonucleolytic cleavage in the 3'- to 5'-direction to yield nucleoside 5'-phosphates.</text>
        <dbReference type="EC" id="3.1.11.2"/>
    </reaction>
</comment>
<dbReference type="CDD" id="cd09076">
    <property type="entry name" value="L1-EN"/>
    <property type="match status" value="1"/>
</dbReference>
<dbReference type="STRING" id="80966.ENSAPOP00000018462"/>
<feature type="binding site" evidence="10">
    <location>
        <position position="140"/>
    </location>
    <ligand>
        <name>Mg(2+)</name>
        <dbReference type="ChEBI" id="CHEBI:18420"/>
        <label>1</label>
    </ligand>
</feature>
<dbReference type="EC" id="3.1.11.2" evidence="3"/>
<evidence type="ECO:0000259" key="12">
    <source>
        <dbReference type="Pfam" id="PF03372"/>
    </source>
</evidence>
<dbReference type="InterPro" id="IPR004808">
    <property type="entry name" value="AP_endonuc_1"/>
</dbReference>
<evidence type="ECO:0000313" key="14">
    <source>
        <dbReference type="Proteomes" id="UP000257200"/>
    </source>
</evidence>
<feature type="active site" evidence="9">
    <location>
        <position position="110"/>
    </location>
</feature>
<name>A0A3Q1FS38_9TELE</name>
<dbReference type="Proteomes" id="UP000257200">
    <property type="component" value="Unplaced"/>
</dbReference>
<dbReference type="GO" id="GO:0003906">
    <property type="term" value="F:DNA-(apurinic or apyrimidinic site) endonuclease activity"/>
    <property type="evidence" value="ECO:0007669"/>
    <property type="project" value="TreeGrafter"/>
</dbReference>
<dbReference type="PANTHER" id="PTHR22748:SF26">
    <property type="entry name" value="ENDONUCLEASE_EXONUCLEASE_PHOSPHATASE DOMAIN-CONTAINING PROTEIN"/>
    <property type="match status" value="1"/>
</dbReference>
<keyword evidence="7 10" id="KW-0460">Magnesium</keyword>
<comment type="similarity">
    <text evidence="2">Belongs to the DNA repair enzymes AP/ExoA family.</text>
</comment>
<dbReference type="PANTHER" id="PTHR22748">
    <property type="entry name" value="AP ENDONUCLEASE"/>
    <property type="match status" value="1"/>
</dbReference>
<evidence type="ECO:0000256" key="5">
    <source>
        <dbReference type="ARBA" id="ARBA00022763"/>
    </source>
</evidence>
<evidence type="ECO:0000256" key="2">
    <source>
        <dbReference type="ARBA" id="ARBA00007092"/>
    </source>
</evidence>
<feature type="site" description="Important for catalytic activity" evidence="11">
    <location>
        <position position="202"/>
    </location>
</feature>
<evidence type="ECO:0000256" key="4">
    <source>
        <dbReference type="ARBA" id="ARBA00022723"/>
    </source>
</evidence>
<feature type="binding site" evidence="10">
    <location>
        <position position="10"/>
    </location>
    <ligand>
        <name>Mg(2+)</name>
        <dbReference type="ChEBI" id="CHEBI:18420"/>
        <label>1</label>
    </ligand>
</feature>
<comment type="cofactor">
    <cofactor evidence="10">
        <name>Mg(2+)</name>
        <dbReference type="ChEBI" id="CHEBI:18420"/>
    </cofactor>
    <cofactor evidence="10">
        <name>Mn(2+)</name>
        <dbReference type="ChEBI" id="CHEBI:29035"/>
    </cofactor>
    <text evidence="10">Probably binds two magnesium or manganese ions per subunit.</text>
</comment>
<dbReference type="InterPro" id="IPR036691">
    <property type="entry name" value="Endo/exonu/phosph_ase_sf"/>
</dbReference>